<dbReference type="SMART" id="SM00336">
    <property type="entry name" value="BBOX"/>
    <property type="match status" value="1"/>
</dbReference>
<name>A0A8B7NS80_HYAAZ</name>
<evidence type="ECO:0000256" key="6">
    <source>
        <dbReference type="ARBA" id="ARBA00022833"/>
    </source>
</evidence>
<keyword evidence="2" id="KW-0597">Phosphoprotein</keyword>
<evidence type="ECO:0000256" key="7">
    <source>
        <dbReference type="ARBA" id="ARBA00023125"/>
    </source>
</evidence>
<dbReference type="Proteomes" id="UP000694843">
    <property type="component" value="Unplaced"/>
</dbReference>
<evidence type="ECO:0000256" key="9">
    <source>
        <dbReference type="ARBA" id="ARBA00023242"/>
    </source>
</evidence>
<feature type="domain" description="B box-type" evidence="13">
    <location>
        <begin position="92"/>
        <end position="132"/>
    </location>
</feature>
<keyword evidence="14" id="KW-1185">Reference proteome</keyword>
<dbReference type="GO" id="GO:0005634">
    <property type="term" value="C:nucleus"/>
    <property type="evidence" value="ECO:0007669"/>
    <property type="project" value="UniProtKB-SubCell"/>
</dbReference>
<keyword evidence="8" id="KW-0804">Transcription</keyword>
<keyword evidence="6" id="KW-0862">Zinc</keyword>
<organism evidence="14 15">
    <name type="scientific">Hyalella azteca</name>
    <name type="common">Amphipod</name>
    <dbReference type="NCBI Taxonomy" id="294128"/>
    <lineage>
        <taxon>Eukaryota</taxon>
        <taxon>Metazoa</taxon>
        <taxon>Ecdysozoa</taxon>
        <taxon>Arthropoda</taxon>
        <taxon>Crustacea</taxon>
        <taxon>Multicrustacea</taxon>
        <taxon>Malacostraca</taxon>
        <taxon>Eumalacostraca</taxon>
        <taxon>Peracarida</taxon>
        <taxon>Amphipoda</taxon>
        <taxon>Senticaudata</taxon>
        <taxon>Talitrida</taxon>
        <taxon>Talitroidea</taxon>
        <taxon>Hyalellidae</taxon>
        <taxon>Hyalella</taxon>
    </lineage>
</organism>
<dbReference type="GO" id="GO:0000428">
    <property type="term" value="C:DNA-directed RNA polymerase complex"/>
    <property type="evidence" value="ECO:0007669"/>
    <property type="project" value="UniProtKB-KW"/>
</dbReference>
<dbReference type="PROSITE" id="PS50119">
    <property type="entry name" value="ZF_BBOX"/>
    <property type="match status" value="1"/>
</dbReference>
<dbReference type="InterPro" id="IPR017907">
    <property type="entry name" value="Znf_RING_CS"/>
</dbReference>
<comment type="subcellular location">
    <subcellularLocation>
        <location evidence="1">Nucleus</location>
    </subcellularLocation>
</comment>
<feature type="compositionally biased region" description="Low complexity" evidence="11">
    <location>
        <begin position="314"/>
        <end position="330"/>
    </location>
</feature>
<dbReference type="KEGG" id="hazt:108673273"/>
<reference evidence="15" key="1">
    <citation type="submission" date="2025-08" db="UniProtKB">
        <authorList>
            <consortium name="RefSeq"/>
        </authorList>
    </citation>
    <scope>IDENTIFICATION</scope>
    <source>
        <tissue evidence="15">Whole organism</tissue>
    </source>
</reference>
<feature type="domain" description="RING-type" evidence="12">
    <location>
        <begin position="19"/>
        <end position="63"/>
    </location>
</feature>
<gene>
    <name evidence="15" type="primary">LOC108673273</name>
</gene>
<evidence type="ECO:0000256" key="11">
    <source>
        <dbReference type="SAM" id="MobiDB-lite"/>
    </source>
</evidence>
<dbReference type="PROSITE" id="PS00115">
    <property type="entry name" value="RNA_POL_II_REPEAT"/>
    <property type="match status" value="2"/>
</dbReference>
<proteinExistence type="predicted"/>
<keyword evidence="15" id="KW-0240">DNA-directed RNA polymerase</keyword>
<dbReference type="Pfam" id="PF00643">
    <property type="entry name" value="zf-B_box"/>
    <property type="match status" value="1"/>
</dbReference>
<evidence type="ECO:0000259" key="13">
    <source>
        <dbReference type="PROSITE" id="PS50119"/>
    </source>
</evidence>
<dbReference type="RefSeq" id="XP_018016563.1">
    <property type="nucleotide sequence ID" value="XM_018161074.2"/>
</dbReference>
<feature type="compositionally biased region" description="Low complexity" evidence="11">
    <location>
        <begin position="339"/>
        <end position="368"/>
    </location>
</feature>
<keyword evidence="9" id="KW-0539">Nucleus</keyword>
<dbReference type="Pfam" id="PF13445">
    <property type="entry name" value="zf-RING_UBOX"/>
    <property type="match status" value="1"/>
</dbReference>
<keyword evidence="5 10" id="KW-0863">Zinc-finger</keyword>
<dbReference type="InterPro" id="IPR027370">
    <property type="entry name" value="Znf-RING_euk"/>
</dbReference>
<dbReference type="GeneID" id="108673273"/>
<keyword evidence="4" id="KW-0677">Repeat</keyword>
<evidence type="ECO:0000259" key="12">
    <source>
        <dbReference type="PROSITE" id="PS50089"/>
    </source>
</evidence>
<sequence length="368" mass="41988">MDNESRYEQHNVATAVLECEVCYEQYDSGNHKPLCLTCGHTFCFSCISSLQQCLENRNCPKCKKKTTQPIDDMVINYALIPCEGKPKREKPQPEAPCLQHQKPLDYLCVDCMELTCFTCTRGTHATHKVEMIDDLLLRGEAVGTKVKIRSKIRDQQEQVNSLLSWIDEIVNLKTDFEEWKESLLTQKVTIEKDLQTWDEAIISTDENRRRKCKEIICRLQLEPAKNNKLFKINASLDAVNKKCKALVERQSTTERRRASEQSWKRENSHLTVYANARRPTSPTCEDGEIVSPKPAIKRPRKNVFSRLRPPNRAPTSTTSPNYYTPVSSSPDYNYSTTAPTYSPASPNYSPTSPTYSPTSPSYSPTSPF</sequence>
<evidence type="ECO:0000256" key="10">
    <source>
        <dbReference type="PROSITE-ProRule" id="PRU00024"/>
    </source>
</evidence>
<feature type="compositionally biased region" description="Basic and acidic residues" evidence="11">
    <location>
        <begin position="249"/>
        <end position="268"/>
    </location>
</feature>
<evidence type="ECO:0000256" key="2">
    <source>
        <dbReference type="ARBA" id="ARBA00022553"/>
    </source>
</evidence>
<evidence type="ECO:0000256" key="5">
    <source>
        <dbReference type="ARBA" id="ARBA00022771"/>
    </source>
</evidence>
<dbReference type="PROSITE" id="PS50089">
    <property type="entry name" value="ZF_RING_2"/>
    <property type="match status" value="1"/>
</dbReference>
<dbReference type="GO" id="GO:0008270">
    <property type="term" value="F:zinc ion binding"/>
    <property type="evidence" value="ECO:0007669"/>
    <property type="project" value="UniProtKB-KW"/>
</dbReference>
<dbReference type="InterPro" id="IPR050143">
    <property type="entry name" value="TRIM/RBCC"/>
</dbReference>
<dbReference type="SUPFAM" id="SSF57845">
    <property type="entry name" value="B-box zinc-binding domain"/>
    <property type="match status" value="1"/>
</dbReference>
<dbReference type="GO" id="GO:0003677">
    <property type="term" value="F:DNA binding"/>
    <property type="evidence" value="ECO:0007669"/>
    <property type="project" value="UniProtKB-KW"/>
</dbReference>
<feature type="region of interest" description="Disordered" evidence="11">
    <location>
        <begin position="249"/>
        <end position="368"/>
    </location>
</feature>
<evidence type="ECO:0000313" key="14">
    <source>
        <dbReference type="Proteomes" id="UP000694843"/>
    </source>
</evidence>
<dbReference type="SUPFAM" id="SSF57850">
    <property type="entry name" value="RING/U-box"/>
    <property type="match status" value="1"/>
</dbReference>
<dbReference type="CDD" id="cd19756">
    <property type="entry name" value="Bbox2"/>
    <property type="match status" value="1"/>
</dbReference>
<dbReference type="AlphaFoldDB" id="A0A8B7NS80"/>
<evidence type="ECO:0000256" key="3">
    <source>
        <dbReference type="ARBA" id="ARBA00022723"/>
    </source>
</evidence>
<dbReference type="InterPro" id="IPR013083">
    <property type="entry name" value="Znf_RING/FYVE/PHD"/>
</dbReference>
<dbReference type="GO" id="GO:0006366">
    <property type="term" value="P:transcription by RNA polymerase II"/>
    <property type="evidence" value="ECO:0007669"/>
    <property type="project" value="InterPro"/>
</dbReference>
<dbReference type="OrthoDB" id="6105938at2759"/>
<dbReference type="InterPro" id="IPR000315">
    <property type="entry name" value="Znf_B-box"/>
</dbReference>
<evidence type="ECO:0000313" key="15">
    <source>
        <dbReference type="RefSeq" id="XP_018016563.1"/>
    </source>
</evidence>
<dbReference type="InterPro" id="IPR000684">
    <property type="entry name" value="RNA_pol_II_repeat_euk"/>
</dbReference>
<dbReference type="Gene3D" id="3.30.40.10">
    <property type="entry name" value="Zinc/RING finger domain, C3HC4 (zinc finger)"/>
    <property type="match status" value="1"/>
</dbReference>
<dbReference type="SMART" id="SM00184">
    <property type="entry name" value="RING"/>
    <property type="match status" value="1"/>
</dbReference>
<dbReference type="PANTHER" id="PTHR24103">
    <property type="entry name" value="E3 UBIQUITIN-PROTEIN LIGASE TRIM"/>
    <property type="match status" value="1"/>
</dbReference>
<keyword evidence="7" id="KW-0238">DNA-binding</keyword>
<protein>
    <submittedName>
        <fullName evidence="15">DNA-directed RNA polymerase II subunit RPB1</fullName>
    </submittedName>
</protein>
<dbReference type="PROSITE" id="PS00518">
    <property type="entry name" value="ZF_RING_1"/>
    <property type="match status" value="1"/>
</dbReference>
<dbReference type="Gene3D" id="3.30.160.60">
    <property type="entry name" value="Classic Zinc Finger"/>
    <property type="match status" value="1"/>
</dbReference>
<evidence type="ECO:0000256" key="1">
    <source>
        <dbReference type="ARBA" id="ARBA00004123"/>
    </source>
</evidence>
<accession>A0A8B7NS80</accession>
<dbReference type="InterPro" id="IPR001841">
    <property type="entry name" value="Znf_RING"/>
</dbReference>
<keyword evidence="3" id="KW-0479">Metal-binding</keyword>
<evidence type="ECO:0000256" key="8">
    <source>
        <dbReference type="ARBA" id="ARBA00023163"/>
    </source>
</evidence>
<dbReference type="OMA" id="HATHKVE"/>
<evidence type="ECO:0000256" key="4">
    <source>
        <dbReference type="ARBA" id="ARBA00022737"/>
    </source>
</evidence>